<dbReference type="PANTHER" id="PTHR43605">
    <property type="entry name" value="ACYL-COENZYME A SYNTHETASE"/>
    <property type="match status" value="1"/>
</dbReference>
<dbReference type="Pfam" id="PF00501">
    <property type="entry name" value="AMP-binding"/>
    <property type="match status" value="1"/>
</dbReference>
<evidence type="ECO:0000256" key="2">
    <source>
        <dbReference type="ARBA" id="ARBA00022598"/>
    </source>
</evidence>
<protein>
    <submittedName>
        <fullName evidence="7">Acyl-CoA synthetase</fullName>
    </submittedName>
</protein>
<feature type="domain" description="AMP-binding enzyme C-terminal" evidence="6">
    <location>
        <begin position="456"/>
        <end position="531"/>
    </location>
</feature>
<keyword evidence="4" id="KW-0067">ATP-binding</keyword>
<comment type="caution">
    <text evidence="7">The sequence shown here is derived from an EMBL/GenBank/DDBJ whole genome shotgun (WGS) entry which is preliminary data.</text>
</comment>
<reference evidence="7 8" key="1">
    <citation type="submission" date="2019-04" db="EMBL/GenBank/DDBJ databases">
        <title>Thalassotalea guangxiensis sp. nov., isolated from sediment of the coastal wetland.</title>
        <authorList>
            <person name="Zheng S."/>
            <person name="Zhang D."/>
        </authorList>
    </citation>
    <scope>NUCLEOTIDE SEQUENCE [LARGE SCALE GENOMIC DNA]</scope>
    <source>
        <strain evidence="7 8">ZS-4</strain>
    </source>
</reference>
<dbReference type="GO" id="GO:0006637">
    <property type="term" value="P:acyl-CoA metabolic process"/>
    <property type="evidence" value="ECO:0007669"/>
    <property type="project" value="TreeGrafter"/>
</dbReference>
<dbReference type="RefSeq" id="WP_136735657.1">
    <property type="nucleotide sequence ID" value="NZ_SWDB01000018.1"/>
</dbReference>
<evidence type="ECO:0000313" key="8">
    <source>
        <dbReference type="Proteomes" id="UP000307999"/>
    </source>
</evidence>
<evidence type="ECO:0000259" key="5">
    <source>
        <dbReference type="Pfam" id="PF00501"/>
    </source>
</evidence>
<dbReference type="InterPro" id="IPR020845">
    <property type="entry name" value="AMP-binding_CS"/>
</dbReference>
<dbReference type="PANTHER" id="PTHR43605:SF10">
    <property type="entry name" value="ACYL-COA SYNTHETASE MEDIUM CHAIN FAMILY MEMBER 3"/>
    <property type="match status" value="1"/>
</dbReference>
<dbReference type="GO" id="GO:0016405">
    <property type="term" value="F:CoA-ligase activity"/>
    <property type="evidence" value="ECO:0007669"/>
    <property type="project" value="UniProtKB-ARBA"/>
</dbReference>
<dbReference type="InterPro" id="IPR045851">
    <property type="entry name" value="AMP-bd_C_sf"/>
</dbReference>
<evidence type="ECO:0000259" key="6">
    <source>
        <dbReference type="Pfam" id="PF13193"/>
    </source>
</evidence>
<accession>A0A4U1B6U7</accession>
<evidence type="ECO:0000256" key="3">
    <source>
        <dbReference type="ARBA" id="ARBA00022741"/>
    </source>
</evidence>
<keyword evidence="3" id="KW-0547">Nucleotide-binding</keyword>
<dbReference type="GO" id="GO:0004321">
    <property type="term" value="F:fatty-acyl-CoA synthase activity"/>
    <property type="evidence" value="ECO:0007669"/>
    <property type="project" value="TreeGrafter"/>
</dbReference>
<dbReference type="GO" id="GO:0005524">
    <property type="term" value="F:ATP binding"/>
    <property type="evidence" value="ECO:0007669"/>
    <property type="project" value="UniProtKB-KW"/>
</dbReference>
<proteinExistence type="inferred from homology"/>
<dbReference type="EMBL" id="SWDB01000018">
    <property type="protein sequence ID" value="TKB45582.1"/>
    <property type="molecule type" value="Genomic_DNA"/>
</dbReference>
<dbReference type="PROSITE" id="PS00455">
    <property type="entry name" value="AMP_BINDING"/>
    <property type="match status" value="1"/>
</dbReference>
<dbReference type="OrthoDB" id="9803968at2"/>
<name>A0A4U1B6U7_9GAMM</name>
<dbReference type="Gene3D" id="3.30.300.30">
    <property type="match status" value="1"/>
</dbReference>
<evidence type="ECO:0000313" key="7">
    <source>
        <dbReference type="EMBL" id="TKB45582.1"/>
    </source>
</evidence>
<comment type="similarity">
    <text evidence="1">Belongs to the ATP-dependent AMP-binding enzyme family.</text>
</comment>
<evidence type="ECO:0000256" key="1">
    <source>
        <dbReference type="ARBA" id="ARBA00006432"/>
    </source>
</evidence>
<dbReference type="Pfam" id="PF13193">
    <property type="entry name" value="AMP-binding_C"/>
    <property type="match status" value="1"/>
</dbReference>
<dbReference type="GO" id="GO:0015645">
    <property type="term" value="F:fatty acid ligase activity"/>
    <property type="evidence" value="ECO:0007669"/>
    <property type="project" value="TreeGrafter"/>
</dbReference>
<sequence>MLNFENLLTQDANGWHWHLPNYFNIAYGCVRQHVEKGQGDKLAMIVEDQFQGTSQLTYRDLDQASGRFNYLLKSLNISDGERVLIRLPNATSYPISFFGCLKHGAVAVPTSTLLSAHEVAYLAKDSGAKVLVTAKSMWPELSATLGKHDNLQTVLLAGQGNVPDTSNDSGIEVIDLDQALAQSPVDDSIFASRPDDPAYLVYTSGTTGFPKGVLHGHRSLIGRMPASRYWFNFQSGDRILHSGKFNWTYVLGSALMDPLFHGHTVIVHEGKNDANTWPQLIAKHQCTIFIGVPTIYRQIIQKTNFSADDVPSLRHCMSAGEHLSDEMLLAWRERFAMDVYEAIGMSEFSYYISQHTGAPIRPGAAGFIQPGHQVMLVDENLQPVASGQEGMIAIKTDDPGLFLEYWQLPDETTESRQAGYFLTGDYARQDEDGYIWFIGRKDDIINTFGYRVSPHEIERVIKTHPQVADCVALGDTIGKDKTIVSVCVIPVNEQALDEQELLEFGNQHLARYKAPKQVHLYQDFPRTKNGKVLRKQLLADLTNKRQSLTVSQTEVQA</sequence>
<keyword evidence="2" id="KW-0436">Ligase</keyword>
<evidence type="ECO:0000256" key="4">
    <source>
        <dbReference type="ARBA" id="ARBA00022840"/>
    </source>
</evidence>
<dbReference type="Gene3D" id="3.40.50.12780">
    <property type="entry name" value="N-terminal domain of ligase-like"/>
    <property type="match status" value="1"/>
</dbReference>
<dbReference type="InterPro" id="IPR051087">
    <property type="entry name" value="Mitochondrial_ACSM"/>
</dbReference>
<dbReference type="InterPro" id="IPR000873">
    <property type="entry name" value="AMP-dep_synth/lig_dom"/>
</dbReference>
<keyword evidence="8" id="KW-1185">Reference proteome</keyword>
<dbReference type="GO" id="GO:0006633">
    <property type="term" value="P:fatty acid biosynthetic process"/>
    <property type="evidence" value="ECO:0007669"/>
    <property type="project" value="TreeGrafter"/>
</dbReference>
<dbReference type="InterPro" id="IPR042099">
    <property type="entry name" value="ANL_N_sf"/>
</dbReference>
<dbReference type="AlphaFoldDB" id="A0A4U1B6U7"/>
<dbReference type="InterPro" id="IPR025110">
    <property type="entry name" value="AMP-bd_C"/>
</dbReference>
<gene>
    <name evidence="7" type="ORF">E8M12_08270</name>
</gene>
<organism evidence="7 8">
    <name type="scientific">Thalassotalea mangrovi</name>
    <dbReference type="NCBI Taxonomy" id="2572245"/>
    <lineage>
        <taxon>Bacteria</taxon>
        <taxon>Pseudomonadati</taxon>
        <taxon>Pseudomonadota</taxon>
        <taxon>Gammaproteobacteria</taxon>
        <taxon>Alteromonadales</taxon>
        <taxon>Colwelliaceae</taxon>
        <taxon>Thalassotalea</taxon>
    </lineage>
</organism>
<dbReference type="Proteomes" id="UP000307999">
    <property type="component" value="Unassembled WGS sequence"/>
</dbReference>
<dbReference type="SUPFAM" id="SSF56801">
    <property type="entry name" value="Acetyl-CoA synthetase-like"/>
    <property type="match status" value="1"/>
</dbReference>
<feature type="domain" description="AMP-dependent synthetase/ligase" evidence="5">
    <location>
        <begin position="36"/>
        <end position="406"/>
    </location>
</feature>